<name>A0ABY5VII7_9FIRM</name>
<evidence type="ECO:0000256" key="1">
    <source>
        <dbReference type="ARBA" id="ARBA00005953"/>
    </source>
</evidence>
<dbReference type="PANTHER" id="PTHR31793">
    <property type="entry name" value="4-HYDROXYBENZOYL-COA THIOESTERASE FAMILY MEMBER"/>
    <property type="match status" value="1"/>
</dbReference>
<dbReference type="Pfam" id="PF13279">
    <property type="entry name" value="4HBT_2"/>
    <property type="match status" value="1"/>
</dbReference>
<proteinExistence type="inferred from homology"/>
<accession>A0ABY5VII7</accession>
<organism evidence="3 4">
    <name type="scientific">Ruminococcus gauvreauii</name>
    <dbReference type="NCBI Taxonomy" id="438033"/>
    <lineage>
        <taxon>Bacteria</taxon>
        <taxon>Bacillati</taxon>
        <taxon>Bacillota</taxon>
        <taxon>Clostridia</taxon>
        <taxon>Eubacteriales</taxon>
        <taxon>Oscillospiraceae</taxon>
        <taxon>Ruminococcus</taxon>
    </lineage>
</organism>
<dbReference type="SUPFAM" id="SSF54637">
    <property type="entry name" value="Thioesterase/thiol ester dehydrase-isomerase"/>
    <property type="match status" value="1"/>
</dbReference>
<dbReference type="PANTHER" id="PTHR31793:SF27">
    <property type="entry name" value="NOVEL THIOESTERASE SUPERFAMILY DOMAIN AND SAPOSIN A-TYPE DOMAIN CONTAINING PROTEIN (0610012H03RIK)"/>
    <property type="match status" value="1"/>
</dbReference>
<protein>
    <submittedName>
        <fullName evidence="3">Acyl-CoA thioesterase</fullName>
    </submittedName>
</protein>
<gene>
    <name evidence="3" type="ORF">NQ502_02755</name>
</gene>
<dbReference type="InterPro" id="IPR050563">
    <property type="entry name" value="4-hydroxybenzoyl-CoA_TE"/>
</dbReference>
<dbReference type="EMBL" id="CP102290">
    <property type="protein sequence ID" value="UWP59998.1"/>
    <property type="molecule type" value="Genomic_DNA"/>
</dbReference>
<dbReference type="Proteomes" id="UP001060164">
    <property type="component" value="Chromosome"/>
</dbReference>
<keyword evidence="4" id="KW-1185">Reference proteome</keyword>
<evidence type="ECO:0000256" key="2">
    <source>
        <dbReference type="ARBA" id="ARBA00022801"/>
    </source>
</evidence>
<dbReference type="InterPro" id="IPR006684">
    <property type="entry name" value="YbgC/YbaW"/>
</dbReference>
<sequence length="146" mass="17354">MQIVPYEHKAQYYETDKMGIIHHSNYIRWFEEARIDYMEQAGIHYQDLEEDGLMIPVLEVESQYKNMTRFGETVCIAVRLISYNGIRMRIGYVITEKESGQVRCTGETAHCFLDEKGSPVFLKKGSPRWHERFLNMIKEEQPRRDE</sequence>
<dbReference type="RefSeq" id="WP_028529203.1">
    <property type="nucleotide sequence ID" value="NZ_CABLBR010000020.1"/>
</dbReference>
<dbReference type="CDD" id="cd00586">
    <property type="entry name" value="4HBT"/>
    <property type="match status" value="1"/>
</dbReference>
<keyword evidence="2" id="KW-0378">Hydrolase</keyword>
<reference evidence="3" key="1">
    <citation type="journal article" date="2022" name="Cell">
        <title>Design, construction, and in vivo augmentation of a complex gut microbiome.</title>
        <authorList>
            <person name="Cheng A.G."/>
            <person name="Ho P.Y."/>
            <person name="Aranda-Diaz A."/>
            <person name="Jain S."/>
            <person name="Yu F.B."/>
            <person name="Meng X."/>
            <person name="Wang M."/>
            <person name="Iakiviak M."/>
            <person name="Nagashima K."/>
            <person name="Zhao A."/>
            <person name="Murugkar P."/>
            <person name="Patil A."/>
            <person name="Atabakhsh K."/>
            <person name="Weakley A."/>
            <person name="Yan J."/>
            <person name="Brumbaugh A.R."/>
            <person name="Higginbottom S."/>
            <person name="Dimas A."/>
            <person name="Shiver A.L."/>
            <person name="Deutschbauer A."/>
            <person name="Neff N."/>
            <person name="Sonnenburg J.L."/>
            <person name="Huang K.C."/>
            <person name="Fischbach M.A."/>
        </authorList>
    </citation>
    <scope>NUCLEOTIDE SEQUENCE</scope>
    <source>
        <strain evidence="3">DSM 19829</strain>
    </source>
</reference>
<dbReference type="InterPro" id="IPR029069">
    <property type="entry name" value="HotDog_dom_sf"/>
</dbReference>
<dbReference type="Gene3D" id="3.10.129.10">
    <property type="entry name" value="Hotdog Thioesterase"/>
    <property type="match status" value="1"/>
</dbReference>
<dbReference type="PIRSF" id="PIRSF003230">
    <property type="entry name" value="YbgC"/>
    <property type="match status" value="1"/>
</dbReference>
<dbReference type="NCBIfam" id="TIGR00051">
    <property type="entry name" value="YbgC/FadM family acyl-CoA thioesterase"/>
    <property type="match status" value="1"/>
</dbReference>
<evidence type="ECO:0000313" key="3">
    <source>
        <dbReference type="EMBL" id="UWP59998.1"/>
    </source>
</evidence>
<evidence type="ECO:0000313" key="4">
    <source>
        <dbReference type="Proteomes" id="UP001060164"/>
    </source>
</evidence>
<comment type="similarity">
    <text evidence="1">Belongs to the 4-hydroxybenzoyl-CoA thioesterase family.</text>
</comment>